<protein>
    <submittedName>
        <fullName evidence="2">Uncharacterized protein</fullName>
    </submittedName>
</protein>
<keyword evidence="1" id="KW-0175">Coiled coil</keyword>
<sequence length="224" mass="25307">MLGGRVLRHVRRLTTKIDKPETKPTSLFLQRDETLTTRIMGSDWADRRGQPVTFSMKLYWTIFGLVIANGVYAHYTGQDEFAVYDNVKKSLFGQPETKEHEFVGAAEQKAAAEETVKQPQPEENKVVQAVELPAKLEPAAGPMANHKATTPPVFGLLSRAPSPARPVLTKEQLISELAALRQQEKESRLELKRGSHRDMDVIATEIREIELLKAELKRRIKKLQ</sequence>
<accession>A0A6G0WLF4</accession>
<dbReference type="Proteomes" id="UP000481153">
    <property type="component" value="Unassembled WGS sequence"/>
</dbReference>
<reference evidence="2 3" key="1">
    <citation type="submission" date="2019-07" db="EMBL/GenBank/DDBJ databases">
        <title>Genomics analysis of Aphanomyces spp. identifies a new class of oomycete effector associated with host adaptation.</title>
        <authorList>
            <person name="Gaulin E."/>
        </authorList>
    </citation>
    <scope>NUCLEOTIDE SEQUENCE [LARGE SCALE GENOMIC DNA]</scope>
    <source>
        <strain evidence="2 3">ATCC 201684</strain>
    </source>
</reference>
<keyword evidence="3" id="KW-1185">Reference proteome</keyword>
<gene>
    <name evidence="2" type="ORF">Ae201684_013958</name>
</gene>
<dbReference type="VEuPathDB" id="FungiDB:AeMF1_018795"/>
<evidence type="ECO:0000256" key="1">
    <source>
        <dbReference type="SAM" id="Coils"/>
    </source>
</evidence>
<feature type="coiled-coil region" evidence="1">
    <location>
        <begin position="170"/>
        <end position="219"/>
    </location>
</feature>
<dbReference type="AlphaFoldDB" id="A0A6G0WLF4"/>
<proteinExistence type="predicted"/>
<evidence type="ECO:0000313" key="2">
    <source>
        <dbReference type="EMBL" id="KAF0728132.1"/>
    </source>
</evidence>
<organism evidence="2 3">
    <name type="scientific">Aphanomyces euteiches</name>
    <dbReference type="NCBI Taxonomy" id="100861"/>
    <lineage>
        <taxon>Eukaryota</taxon>
        <taxon>Sar</taxon>
        <taxon>Stramenopiles</taxon>
        <taxon>Oomycota</taxon>
        <taxon>Saprolegniomycetes</taxon>
        <taxon>Saprolegniales</taxon>
        <taxon>Verrucalvaceae</taxon>
        <taxon>Aphanomyces</taxon>
    </lineage>
</organism>
<evidence type="ECO:0000313" key="3">
    <source>
        <dbReference type="Proteomes" id="UP000481153"/>
    </source>
</evidence>
<comment type="caution">
    <text evidence="2">The sequence shown here is derived from an EMBL/GenBank/DDBJ whole genome shotgun (WGS) entry which is preliminary data.</text>
</comment>
<name>A0A6G0WLF4_9STRA</name>
<dbReference type="EMBL" id="VJMJ01000181">
    <property type="protein sequence ID" value="KAF0728132.1"/>
    <property type="molecule type" value="Genomic_DNA"/>
</dbReference>